<dbReference type="STRING" id="1229662.W3WZQ0"/>
<sequence>MIHEDVPGMEVTVQINGVDVKEYDAPEAGDEDKDYPTITKYIESIDDAFFAVNLNINNHYDWRHGKAKHCLSCECYVDGCWIGARVVKEARDILIRGHQSINNAGEGELSKLQFASIQTIDDAKKERVEKDMKATKNLGLIDVKLYRGTEHGAIAHQAERSPKRDRFEFAEKSLKGKAISHGTTLRSKEQITKPYWVDFRHLPEDNKQPIARFRFLYRSRDALKREMIIPRSPTPSPPTFNALSDAELRRLARERFNQLQDSAVKNESSRPIKRELGEVYDLTGSTAPKKQRKGKMTRLESGRRVEVIDLSDDDE</sequence>
<dbReference type="OMA" id="HVTARIR"/>
<gene>
    <name evidence="3" type="ORF">PFICI_09173</name>
</gene>
<keyword evidence="4" id="KW-1185">Reference proteome</keyword>
<protein>
    <recommendedName>
        <fullName evidence="2">DUF7918 domain-containing protein</fullName>
    </recommendedName>
</protein>
<accession>W3WZQ0</accession>
<evidence type="ECO:0000313" key="4">
    <source>
        <dbReference type="Proteomes" id="UP000030651"/>
    </source>
</evidence>
<feature type="compositionally biased region" description="Basic and acidic residues" evidence="1">
    <location>
        <begin position="267"/>
        <end position="277"/>
    </location>
</feature>
<dbReference type="Pfam" id="PF25534">
    <property type="entry name" value="DUF7918"/>
    <property type="match status" value="1"/>
</dbReference>
<dbReference type="Proteomes" id="UP000030651">
    <property type="component" value="Unassembled WGS sequence"/>
</dbReference>
<evidence type="ECO:0000313" key="3">
    <source>
        <dbReference type="EMBL" id="ETS79320.1"/>
    </source>
</evidence>
<dbReference type="InParanoid" id="W3WZQ0"/>
<dbReference type="PANTHER" id="PTHR36223:SF1">
    <property type="entry name" value="TRANSCRIPTION ELONGATION FACTOR EAF N-TERMINAL DOMAIN-CONTAINING PROTEIN"/>
    <property type="match status" value="1"/>
</dbReference>
<reference evidence="4" key="1">
    <citation type="journal article" date="2015" name="BMC Genomics">
        <title>Genomic and transcriptomic analysis of the endophytic fungus Pestalotiopsis fici reveals its lifestyle and high potential for synthesis of natural products.</title>
        <authorList>
            <person name="Wang X."/>
            <person name="Zhang X."/>
            <person name="Liu L."/>
            <person name="Xiang M."/>
            <person name="Wang W."/>
            <person name="Sun X."/>
            <person name="Che Y."/>
            <person name="Guo L."/>
            <person name="Liu G."/>
            <person name="Guo L."/>
            <person name="Wang C."/>
            <person name="Yin W.B."/>
            <person name="Stadler M."/>
            <person name="Zhang X."/>
            <person name="Liu X."/>
        </authorList>
    </citation>
    <scope>NUCLEOTIDE SEQUENCE [LARGE SCALE GENOMIC DNA]</scope>
    <source>
        <strain evidence="4">W106-1 / CGMCC3.15140</strain>
    </source>
</reference>
<dbReference type="eggNOG" id="ENOG502SAV6">
    <property type="taxonomic scope" value="Eukaryota"/>
</dbReference>
<feature type="domain" description="DUF7918" evidence="2">
    <location>
        <begin position="8"/>
        <end position="232"/>
    </location>
</feature>
<dbReference type="AlphaFoldDB" id="W3WZQ0"/>
<dbReference type="PANTHER" id="PTHR36223">
    <property type="entry name" value="BETA-LACTAMASE-TYPE TRANSPEPTIDASE FOLD DOMAIN CONTAINING PROTEIN"/>
    <property type="match status" value="1"/>
</dbReference>
<dbReference type="KEGG" id="pfy:PFICI_09173"/>
<dbReference type="RefSeq" id="XP_007835945.1">
    <property type="nucleotide sequence ID" value="XM_007837754.1"/>
</dbReference>
<dbReference type="GeneID" id="19274186"/>
<dbReference type="InterPro" id="IPR057678">
    <property type="entry name" value="DUF7918"/>
</dbReference>
<dbReference type="HOGENOM" id="CLU_070614_0_0_1"/>
<organism evidence="3 4">
    <name type="scientific">Pestalotiopsis fici (strain W106-1 / CGMCC3.15140)</name>
    <dbReference type="NCBI Taxonomy" id="1229662"/>
    <lineage>
        <taxon>Eukaryota</taxon>
        <taxon>Fungi</taxon>
        <taxon>Dikarya</taxon>
        <taxon>Ascomycota</taxon>
        <taxon>Pezizomycotina</taxon>
        <taxon>Sordariomycetes</taxon>
        <taxon>Xylariomycetidae</taxon>
        <taxon>Amphisphaeriales</taxon>
        <taxon>Sporocadaceae</taxon>
        <taxon>Pestalotiopsis</taxon>
    </lineage>
</organism>
<dbReference type="EMBL" id="KI912114">
    <property type="protein sequence ID" value="ETS79320.1"/>
    <property type="molecule type" value="Genomic_DNA"/>
</dbReference>
<name>W3WZQ0_PESFW</name>
<proteinExistence type="predicted"/>
<evidence type="ECO:0000259" key="2">
    <source>
        <dbReference type="Pfam" id="PF25534"/>
    </source>
</evidence>
<dbReference type="OrthoDB" id="3364132at2759"/>
<feature type="region of interest" description="Disordered" evidence="1">
    <location>
        <begin position="262"/>
        <end position="301"/>
    </location>
</feature>
<evidence type="ECO:0000256" key="1">
    <source>
        <dbReference type="SAM" id="MobiDB-lite"/>
    </source>
</evidence>